<proteinExistence type="inferred from homology"/>
<feature type="domain" description="Flavin reductase like" evidence="3">
    <location>
        <begin position="20"/>
        <end position="164"/>
    </location>
</feature>
<dbReference type="Pfam" id="PF01613">
    <property type="entry name" value="Flavin_Reduct"/>
    <property type="match status" value="1"/>
</dbReference>
<dbReference type="PANTHER" id="PTHR30466">
    <property type="entry name" value="FLAVIN REDUCTASE"/>
    <property type="match status" value="1"/>
</dbReference>
<dbReference type="SMART" id="SM00903">
    <property type="entry name" value="Flavin_Reduct"/>
    <property type="match status" value="1"/>
</dbReference>
<organism evidence="4 5">
    <name type="scientific">Verticiella sediminum</name>
    <dbReference type="NCBI Taxonomy" id="1247510"/>
    <lineage>
        <taxon>Bacteria</taxon>
        <taxon>Pseudomonadati</taxon>
        <taxon>Pseudomonadota</taxon>
        <taxon>Betaproteobacteria</taxon>
        <taxon>Burkholderiales</taxon>
        <taxon>Alcaligenaceae</taxon>
        <taxon>Verticiella</taxon>
    </lineage>
</organism>
<keyword evidence="2" id="KW-0560">Oxidoreductase</keyword>
<evidence type="ECO:0000313" key="4">
    <source>
        <dbReference type="EMBL" id="TSH96642.1"/>
    </source>
</evidence>
<evidence type="ECO:0000256" key="1">
    <source>
        <dbReference type="ARBA" id="ARBA00008898"/>
    </source>
</evidence>
<dbReference type="PANTHER" id="PTHR30466:SF11">
    <property type="entry name" value="FLAVIN-DEPENDENT MONOOXYGENASE, REDUCTASE SUBUNIT HSAB"/>
    <property type="match status" value="1"/>
</dbReference>
<dbReference type="Gene3D" id="2.30.110.10">
    <property type="entry name" value="Electron Transport, Fmn-binding Protein, Chain A"/>
    <property type="match status" value="1"/>
</dbReference>
<reference evidence="4 5" key="1">
    <citation type="submission" date="2019-07" db="EMBL/GenBank/DDBJ databases">
        <title>Qingshengfaniella alkalisoli gen. nov., sp. nov., isolated from saline soil.</title>
        <authorList>
            <person name="Xu L."/>
            <person name="Huang X.-X."/>
            <person name="Sun J.-Q."/>
        </authorList>
    </citation>
    <scope>NUCLEOTIDE SEQUENCE [LARGE SCALE GENOMIC DNA]</scope>
    <source>
        <strain evidence="4 5">DSM 27279</strain>
    </source>
</reference>
<dbReference type="GO" id="GO:0042602">
    <property type="term" value="F:riboflavin reductase (NADPH) activity"/>
    <property type="evidence" value="ECO:0007669"/>
    <property type="project" value="TreeGrafter"/>
</dbReference>
<dbReference type="RefSeq" id="WP_143947752.1">
    <property type="nucleotide sequence ID" value="NZ_BAABMB010000002.1"/>
</dbReference>
<keyword evidence="5" id="KW-1185">Reference proteome</keyword>
<evidence type="ECO:0000259" key="3">
    <source>
        <dbReference type="SMART" id="SM00903"/>
    </source>
</evidence>
<dbReference type="OrthoDB" id="9792858at2"/>
<dbReference type="GO" id="GO:0010181">
    <property type="term" value="F:FMN binding"/>
    <property type="evidence" value="ECO:0007669"/>
    <property type="project" value="InterPro"/>
</dbReference>
<name>A0A556AUM3_9BURK</name>
<comment type="caution">
    <text evidence="4">The sequence shown here is derived from an EMBL/GenBank/DDBJ whole genome shotgun (WGS) entry which is preliminary data.</text>
</comment>
<dbReference type="InterPro" id="IPR002563">
    <property type="entry name" value="Flavin_Rdtase-like_dom"/>
</dbReference>
<accession>A0A556AUM3</accession>
<evidence type="ECO:0000256" key="2">
    <source>
        <dbReference type="ARBA" id="ARBA00023002"/>
    </source>
</evidence>
<dbReference type="InterPro" id="IPR012349">
    <property type="entry name" value="Split_barrel_FMN-bd"/>
</dbReference>
<dbReference type="SUPFAM" id="SSF50475">
    <property type="entry name" value="FMN-binding split barrel"/>
    <property type="match status" value="1"/>
</dbReference>
<dbReference type="AlphaFoldDB" id="A0A556AUM3"/>
<gene>
    <name evidence="4" type="ORF">FOZ76_08675</name>
</gene>
<protein>
    <submittedName>
        <fullName evidence="4">Flavin reductase family protein</fullName>
    </submittedName>
</protein>
<dbReference type="EMBL" id="VLTJ01000014">
    <property type="protein sequence ID" value="TSH96642.1"/>
    <property type="molecule type" value="Genomic_DNA"/>
</dbReference>
<comment type="similarity">
    <text evidence="1">Belongs to the non-flavoprotein flavin reductase family.</text>
</comment>
<dbReference type="Proteomes" id="UP000318405">
    <property type="component" value="Unassembled WGS sequence"/>
</dbReference>
<dbReference type="InterPro" id="IPR050268">
    <property type="entry name" value="NADH-dep_flavin_reductase"/>
</dbReference>
<sequence length="171" mass="18763">MSPSTARAPEFDDLAFRRTLGRFPTGVTIITARGADDRPVGLTVSSFNSVSLAPPLVLWSLARRSTSLEVFQTVERYAIHVLASGQASLARQFALPGDRFANVDWSFNADGVPILRDACTAARLECFNRSRYPEGDHIILVGEVERCEHNTQMPLVFHAGGFHLTPGHETP</sequence>
<evidence type="ECO:0000313" key="5">
    <source>
        <dbReference type="Proteomes" id="UP000318405"/>
    </source>
</evidence>